<gene>
    <name evidence="1" type="ORF">UFOPK3992_01430</name>
</gene>
<dbReference type="AlphaFoldDB" id="A0A6J7QE52"/>
<sequence length="44" mass="4757">MFVDDELVNVLAAQALGMRAIHCRDTALVAAELITLFALDPEQA</sequence>
<name>A0A6J7QE52_9ZZZZ</name>
<reference evidence="1" key="1">
    <citation type="submission" date="2020-05" db="EMBL/GenBank/DDBJ databases">
        <authorList>
            <person name="Chiriac C."/>
            <person name="Salcher M."/>
            <person name="Ghai R."/>
            <person name="Kavagutti S V."/>
        </authorList>
    </citation>
    <scope>NUCLEOTIDE SEQUENCE</scope>
</reference>
<accession>A0A6J7QE52</accession>
<proteinExistence type="predicted"/>
<evidence type="ECO:0000313" key="1">
    <source>
        <dbReference type="EMBL" id="CAB5015406.1"/>
    </source>
</evidence>
<dbReference type="InterPro" id="IPR023214">
    <property type="entry name" value="HAD_sf"/>
</dbReference>
<organism evidence="1">
    <name type="scientific">freshwater metagenome</name>
    <dbReference type="NCBI Taxonomy" id="449393"/>
    <lineage>
        <taxon>unclassified sequences</taxon>
        <taxon>metagenomes</taxon>
        <taxon>ecological metagenomes</taxon>
    </lineage>
</organism>
<dbReference type="InterPro" id="IPR036412">
    <property type="entry name" value="HAD-like_sf"/>
</dbReference>
<dbReference type="Gene3D" id="3.40.50.1000">
    <property type="entry name" value="HAD superfamily/HAD-like"/>
    <property type="match status" value="1"/>
</dbReference>
<dbReference type="EMBL" id="CAFBOZ010000221">
    <property type="protein sequence ID" value="CAB5015406.1"/>
    <property type="molecule type" value="Genomic_DNA"/>
</dbReference>
<dbReference type="SUPFAM" id="SSF56784">
    <property type="entry name" value="HAD-like"/>
    <property type="match status" value="1"/>
</dbReference>
<protein>
    <submittedName>
        <fullName evidence="1">Unannotated protein</fullName>
    </submittedName>
</protein>